<keyword evidence="3" id="KW-1185">Reference proteome</keyword>
<dbReference type="OrthoDB" id="6658795at2"/>
<organism evidence="2 3">
    <name type="scientific">Psychrobacter urativorans</name>
    <dbReference type="NCBI Taxonomy" id="45610"/>
    <lineage>
        <taxon>Bacteria</taxon>
        <taxon>Pseudomonadati</taxon>
        <taxon>Pseudomonadota</taxon>
        <taxon>Gammaproteobacteria</taxon>
        <taxon>Moraxellales</taxon>
        <taxon>Moraxellaceae</taxon>
        <taxon>Psychrobacter</taxon>
    </lineage>
</organism>
<reference evidence="2 3" key="1">
    <citation type="submission" date="2015-09" db="EMBL/GenBank/DDBJ databases">
        <title>Complete genome of Psychrobacter urativorans R10.10B.</title>
        <authorList>
            <person name="See-Too W.S."/>
            <person name="Chan K.G."/>
        </authorList>
    </citation>
    <scope>NUCLEOTIDE SEQUENCE [LARGE SCALE GENOMIC DNA]</scope>
    <source>
        <strain evidence="2 3">R10.10B</strain>
    </source>
</reference>
<name>A0A0M4TDM0_9GAMM</name>
<feature type="compositionally biased region" description="Basic and acidic residues" evidence="1">
    <location>
        <begin position="31"/>
        <end position="45"/>
    </location>
</feature>
<protein>
    <submittedName>
        <fullName evidence="2">Uncharacterized protein</fullName>
    </submittedName>
</protein>
<dbReference type="Proteomes" id="UP000059847">
    <property type="component" value="Chromosome"/>
</dbReference>
<evidence type="ECO:0000256" key="1">
    <source>
        <dbReference type="SAM" id="MobiDB-lite"/>
    </source>
</evidence>
<dbReference type="AlphaFoldDB" id="A0A0M4TDM0"/>
<gene>
    <name evidence="2" type="ORF">AOC03_09600</name>
</gene>
<accession>A0A0M4TDM0</accession>
<sequence length="89" mass="9949">MMTMQPEINKKTVNNEEAVIVNDPAALAPDNPKDSYEGRKYDPDIKGPQQKSQETDEIYADPRKEENLPDGGKNVGELNAFDLSRKGNE</sequence>
<dbReference type="RefSeq" id="WP_062535467.1">
    <property type="nucleotide sequence ID" value="NZ_CP012678.1"/>
</dbReference>
<dbReference type="KEGG" id="pur:AOC03_09600"/>
<evidence type="ECO:0000313" key="2">
    <source>
        <dbReference type="EMBL" id="ALF60258.1"/>
    </source>
</evidence>
<feature type="region of interest" description="Disordered" evidence="1">
    <location>
        <begin position="1"/>
        <end position="89"/>
    </location>
</feature>
<evidence type="ECO:0000313" key="3">
    <source>
        <dbReference type="Proteomes" id="UP000059847"/>
    </source>
</evidence>
<proteinExistence type="predicted"/>
<dbReference type="EMBL" id="CP012678">
    <property type="protein sequence ID" value="ALF60258.1"/>
    <property type="molecule type" value="Genomic_DNA"/>
</dbReference>